<evidence type="ECO:0000313" key="8">
    <source>
        <dbReference type="Proteomes" id="UP000215545"/>
    </source>
</evidence>
<dbReference type="RefSeq" id="WP_052698432.1">
    <property type="nucleotide sequence ID" value="NZ_FTLX01000002.1"/>
</dbReference>
<dbReference type="InterPro" id="IPR028098">
    <property type="entry name" value="Glyco_trans_4-like_N"/>
</dbReference>
<reference evidence="5" key="3">
    <citation type="submission" date="2017-03" db="EMBL/GenBank/DDBJ databases">
        <authorList>
            <person name="Dastager S.G."/>
            <person name="Neurgaonkar P.S."/>
            <person name="Dharne M.S."/>
        </authorList>
    </citation>
    <scope>NUCLEOTIDE SEQUENCE</scope>
    <source>
        <strain evidence="5">DSM 25145</strain>
    </source>
</reference>
<feature type="domain" description="Glycosyl transferase family 1" evidence="3">
    <location>
        <begin position="180"/>
        <end position="347"/>
    </location>
</feature>
<dbReference type="EMBL" id="FTLX01000002">
    <property type="protein sequence ID" value="SIQ33766.1"/>
    <property type="molecule type" value="Genomic_DNA"/>
</dbReference>
<keyword evidence="1" id="KW-0328">Glycosyltransferase</keyword>
<reference evidence="6 7" key="1">
    <citation type="submission" date="2017-01" db="EMBL/GenBank/DDBJ databases">
        <authorList>
            <person name="Mah S.A."/>
            <person name="Swanson W.J."/>
            <person name="Moy G.W."/>
            <person name="Vacquier V.D."/>
        </authorList>
    </citation>
    <scope>NUCLEOTIDE SEQUENCE [LARGE SCALE GENOMIC DNA]</scope>
    <source>
        <strain evidence="6 7">NIO-1016</strain>
    </source>
</reference>
<feature type="domain" description="Glycosyltransferase subfamily 4-like N-terminal" evidence="4">
    <location>
        <begin position="14"/>
        <end position="171"/>
    </location>
</feature>
<evidence type="ECO:0000313" key="5">
    <source>
        <dbReference type="EMBL" id="OXS79168.1"/>
    </source>
</evidence>
<dbReference type="GO" id="GO:0016757">
    <property type="term" value="F:glycosyltransferase activity"/>
    <property type="evidence" value="ECO:0007669"/>
    <property type="project" value="UniProtKB-KW"/>
</dbReference>
<name>A0A1N6RYJ5_9BACI</name>
<reference evidence="8" key="2">
    <citation type="submission" date="2017-03" db="EMBL/GenBank/DDBJ databases">
        <title>Bacillus sp. V-88(T) DSM27956, whole genome shotgun sequencing project.</title>
        <authorList>
            <person name="Dastager S.G."/>
            <person name="Neurgaonkar P.S."/>
            <person name="Dharne M.S."/>
        </authorList>
    </citation>
    <scope>NUCLEOTIDE SEQUENCE [LARGE SCALE GENOMIC DNA]</scope>
    <source>
        <strain evidence="8">DSM 25145</strain>
    </source>
</reference>
<protein>
    <submittedName>
        <fullName evidence="6">Glycosyltransferase involved in cell wall bisynthesis</fullName>
    </submittedName>
</protein>
<sequence length="377" mass="42209">MVPILFLITGLNTGGAEMQVYQMIKALRHKQSIYHPVVVSLLPPGQVGEKLKADEIPVYSLDMKRGRPSVAAIARLNQIVKKEKIELIHSHMYHANLLGRLMKVLHPEIKLVNTIHNINIGGRNRERMLQMTNRLTDSMTIISETAREHFLQTGTARPDQLLFLPNGVNTKLYKETTGARETIRSELGLADSTFAWLAVGRFDEQKNYPNLLKSFGNVLRHHPDTVLLLAGTGPLLEETKEMAADLGIAHRTRFLGYRTDIPDLMSAADAYVMSSDWEGMPLVLQEASSVGLPIVCTNVGGNKEVVVTGKTGFIVQPKSHYALAEGMLCLIRMEPESRKQMGQAGKEYVQAAFEMDRIAEKWDSLYRKVLERQIQAV</sequence>
<evidence type="ECO:0000313" key="6">
    <source>
        <dbReference type="EMBL" id="SIQ33766.1"/>
    </source>
</evidence>
<organism evidence="6 7">
    <name type="scientific">Domibacillus enclensis</name>
    <dbReference type="NCBI Taxonomy" id="1017273"/>
    <lineage>
        <taxon>Bacteria</taxon>
        <taxon>Bacillati</taxon>
        <taxon>Bacillota</taxon>
        <taxon>Bacilli</taxon>
        <taxon>Bacillales</taxon>
        <taxon>Bacillaceae</taxon>
        <taxon>Domibacillus</taxon>
    </lineage>
</organism>
<dbReference type="Proteomes" id="UP000215545">
    <property type="component" value="Unassembled WGS sequence"/>
</dbReference>
<accession>A0A1N6RYJ5</accession>
<gene>
    <name evidence="5" type="ORF">B1B05_05175</name>
    <name evidence="6" type="ORF">SAMN05443094_102252</name>
</gene>
<dbReference type="AlphaFoldDB" id="A0A1N6RYJ5"/>
<dbReference type="PANTHER" id="PTHR12526:SF510">
    <property type="entry name" value="D-INOSITOL 3-PHOSPHATE GLYCOSYLTRANSFERASE"/>
    <property type="match status" value="1"/>
</dbReference>
<evidence type="ECO:0000313" key="7">
    <source>
        <dbReference type="Proteomes" id="UP000186385"/>
    </source>
</evidence>
<keyword evidence="2 6" id="KW-0808">Transferase</keyword>
<dbReference type="OrthoDB" id="9806653at2"/>
<dbReference type="Pfam" id="PF00534">
    <property type="entry name" value="Glycos_transf_1"/>
    <property type="match status" value="1"/>
</dbReference>
<evidence type="ECO:0000259" key="4">
    <source>
        <dbReference type="Pfam" id="PF13439"/>
    </source>
</evidence>
<evidence type="ECO:0000259" key="3">
    <source>
        <dbReference type="Pfam" id="PF00534"/>
    </source>
</evidence>
<dbReference type="STRING" id="1017273.SAMN05443094_102252"/>
<dbReference type="SUPFAM" id="SSF53756">
    <property type="entry name" value="UDP-Glycosyltransferase/glycogen phosphorylase"/>
    <property type="match status" value="1"/>
</dbReference>
<evidence type="ECO:0000256" key="1">
    <source>
        <dbReference type="ARBA" id="ARBA00022676"/>
    </source>
</evidence>
<dbReference type="EMBL" id="MWSK01000002">
    <property type="protein sequence ID" value="OXS79168.1"/>
    <property type="molecule type" value="Genomic_DNA"/>
</dbReference>
<dbReference type="Proteomes" id="UP000186385">
    <property type="component" value="Unassembled WGS sequence"/>
</dbReference>
<evidence type="ECO:0000256" key="2">
    <source>
        <dbReference type="ARBA" id="ARBA00022679"/>
    </source>
</evidence>
<keyword evidence="8" id="KW-1185">Reference proteome</keyword>
<dbReference type="PANTHER" id="PTHR12526">
    <property type="entry name" value="GLYCOSYLTRANSFERASE"/>
    <property type="match status" value="1"/>
</dbReference>
<dbReference type="Pfam" id="PF13439">
    <property type="entry name" value="Glyco_transf_4"/>
    <property type="match status" value="1"/>
</dbReference>
<dbReference type="InterPro" id="IPR001296">
    <property type="entry name" value="Glyco_trans_1"/>
</dbReference>
<dbReference type="Gene3D" id="3.40.50.2000">
    <property type="entry name" value="Glycogen Phosphorylase B"/>
    <property type="match status" value="2"/>
</dbReference>
<proteinExistence type="predicted"/>